<dbReference type="Proteomes" id="UP000018538">
    <property type="component" value="Unassembled WGS sequence"/>
</dbReference>
<feature type="transmembrane region" description="Helical" evidence="2">
    <location>
        <begin position="536"/>
        <end position="558"/>
    </location>
</feature>
<feature type="compositionally biased region" description="Low complexity" evidence="1">
    <location>
        <begin position="73"/>
        <end position="82"/>
    </location>
</feature>
<dbReference type="InterPro" id="IPR036259">
    <property type="entry name" value="MFS_trans_sf"/>
</dbReference>
<dbReference type="AlphaFoldDB" id="V7PHU7"/>
<evidence type="ECO:0000256" key="2">
    <source>
        <dbReference type="SAM" id="Phobius"/>
    </source>
</evidence>
<feature type="transmembrane region" description="Helical" evidence="2">
    <location>
        <begin position="393"/>
        <end position="416"/>
    </location>
</feature>
<organism evidence="3 4">
    <name type="scientific">Plasmodium yoelii 17X</name>
    <dbReference type="NCBI Taxonomy" id="1323249"/>
    <lineage>
        <taxon>Eukaryota</taxon>
        <taxon>Sar</taxon>
        <taxon>Alveolata</taxon>
        <taxon>Apicomplexa</taxon>
        <taxon>Aconoidasida</taxon>
        <taxon>Haemosporida</taxon>
        <taxon>Plasmodiidae</taxon>
        <taxon>Plasmodium</taxon>
        <taxon>Plasmodium (Vinckeia)</taxon>
    </lineage>
</organism>
<keyword evidence="2" id="KW-0472">Membrane</keyword>
<feature type="transmembrane region" description="Helical" evidence="2">
    <location>
        <begin position="704"/>
        <end position="723"/>
    </location>
</feature>
<evidence type="ECO:0000313" key="3">
    <source>
        <dbReference type="EMBL" id="ETB59096.1"/>
    </source>
</evidence>
<name>V7PHU7_PLAYE</name>
<feature type="transmembrane region" description="Helical" evidence="2">
    <location>
        <begin position="635"/>
        <end position="654"/>
    </location>
</feature>
<dbReference type="EMBL" id="KI635767">
    <property type="protein sequence ID" value="ETB59096.1"/>
    <property type="molecule type" value="Genomic_DNA"/>
</dbReference>
<dbReference type="OrthoDB" id="372289at2759"/>
<feature type="transmembrane region" description="Helical" evidence="2">
    <location>
        <begin position="570"/>
        <end position="591"/>
    </location>
</feature>
<keyword evidence="2" id="KW-1133">Transmembrane helix</keyword>
<keyword evidence="2" id="KW-0812">Transmembrane</keyword>
<dbReference type="SUPFAM" id="SSF103473">
    <property type="entry name" value="MFS general substrate transporter"/>
    <property type="match status" value="1"/>
</dbReference>
<feature type="transmembrane region" description="Helical" evidence="2">
    <location>
        <begin position="361"/>
        <end position="381"/>
    </location>
</feature>
<feature type="compositionally biased region" description="Basic and acidic residues" evidence="1">
    <location>
        <begin position="106"/>
        <end position="128"/>
    </location>
</feature>
<evidence type="ECO:0000256" key="1">
    <source>
        <dbReference type="SAM" id="MobiDB-lite"/>
    </source>
</evidence>
<feature type="transmembrane region" description="Helical" evidence="2">
    <location>
        <begin position="307"/>
        <end position="329"/>
    </location>
</feature>
<feature type="transmembrane region" description="Helical" evidence="2">
    <location>
        <begin position="675"/>
        <end position="698"/>
    </location>
</feature>
<accession>V7PHU7</accession>
<reference evidence="3 4" key="1">
    <citation type="submission" date="2013-11" db="EMBL/GenBank/DDBJ databases">
        <title>The Genome Sequence of Plasmodium yoelii 17X.</title>
        <authorList>
            <consortium name="The Broad Institute Genomics Platform"/>
            <consortium name="The Broad Institute Genome Sequencing Center for Infectious Disease"/>
            <person name="Neafsey D."/>
            <person name="Adams J."/>
            <person name="Walker B."/>
            <person name="Young S.K."/>
            <person name="Zeng Q."/>
            <person name="Gargeya S."/>
            <person name="Fitzgerald M."/>
            <person name="Haas B."/>
            <person name="Abouelleil A."/>
            <person name="Alvarado L."/>
            <person name="Chapman S.B."/>
            <person name="Gainer-Dewar J."/>
            <person name="Goldberg J."/>
            <person name="Griggs A."/>
            <person name="Gujja S."/>
            <person name="Hansen M."/>
            <person name="Howarth C."/>
            <person name="Imamovic A."/>
            <person name="Ireland A."/>
            <person name="Larimer J."/>
            <person name="McCowan C."/>
            <person name="Murphy C."/>
            <person name="Pearson M."/>
            <person name="Poon T.W."/>
            <person name="Priest M."/>
            <person name="Roberts A."/>
            <person name="Saif S."/>
            <person name="Shea T."/>
            <person name="Sykes S."/>
            <person name="Wortman J."/>
            <person name="Nusbaum C."/>
            <person name="Birren B."/>
        </authorList>
    </citation>
    <scope>NUCLEOTIDE SEQUENCE [LARGE SCALE GENOMIC DNA]</scope>
    <source>
        <strain evidence="3 4">17X</strain>
    </source>
</reference>
<feature type="region of interest" description="Disordered" evidence="1">
    <location>
        <begin position="1"/>
        <end position="20"/>
    </location>
</feature>
<feature type="transmembrane region" description="Helical" evidence="2">
    <location>
        <begin position="612"/>
        <end position="629"/>
    </location>
</feature>
<protein>
    <submittedName>
        <fullName evidence="3">Uncharacterized protein</fullName>
    </submittedName>
</protein>
<feature type="transmembrane region" description="Helical" evidence="2">
    <location>
        <begin position="271"/>
        <end position="295"/>
    </location>
</feature>
<feature type="region of interest" description="Disordered" evidence="1">
    <location>
        <begin position="65"/>
        <end position="139"/>
    </location>
</feature>
<feature type="transmembrane region" description="Helical" evidence="2">
    <location>
        <begin position="242"/>
        <end position="264"/>
    </location>
</feature>
<evidence type="ECO:0000313" key="4">
    <source>
        <dbReference type="Proteomes" id="UP000018538"/>
    </source>
</evidence>
<gene>
    <name evidence="3" type="ORF">YYC_03372</name>
</gene>
<proteinExistence type="predicted"/>
<keyword evidence="4" id="KW-1185">Reference proteome</keyword>
<sequence>MEGYGNTENINDHGNNEYSISGNVQENCEFENGVNQNMENELNDNLLNNNDGRNKKKKNKYERNIFKNKKNNNDNNNGDENGTVPYRSFNDNGMDIKEDEDEDDKNGERDENGEHNYKLTNKNGEKNNNKKNKSNNQKFSEVYNSIYEDLKKKKSGIKQKNGNNNEDNNINNYDKKNNFYEMNYYSDNANSISSSIDGDSFFNDKVLKKYIVGQIFNIIRTSFQWAISPFILFFLFEHYSIFYVYRIISFFILLLFTPITLYLINKQNIKFFLLATNTTRTILWGICIPILYSLYKDYIKKYYIDSSFEFLFCILIIVDHMCINLSSIVDMDNNGIEYISKKYDIIITEKANRKYLTLHQFFFDVSFTIFNPLIIFVMYLFARFFSQEYHRDLFVYLTSIYFAFISIVSLIMYAIGLEITESSSKRGEKINDNNYKFQNNLNNVEEGNIKDNEINENDFDKYYEKNNNNNNKSDQYVNNYTNAYPSVYVMQNQVHSFNDNYDPYSNKEIITLKDQYKTHFKNIKINLKHISNDYKLLFYLSSLSFLNSVEDITMLMLIPFTSIFACEFFYVESLFIKVLIAIILISLVKCFENISYYCNKKKLVTLKEPSMGMFLSGFSLLIYFFPFLLIRYLNIYIFLIFYTICSFLYFFFSTNLKSTLSISFQKHIKESKYDICNFTGIFMSFFNSIFVIFVIMLLSIVNHFVANYISICIFFIIILFILCKCGSLILKEDDDSASTKIV</sequence>